<evidence type="ECO:0000313" key="1">
    <source>
        <dbReference type="EMBL" id="KDS29862.1"/>
    </source>
</evidence>
<dbReference type="Proteomes" id="UP000028134">
    <property type="component" value="Unassembled WGS sequence"/>
</dbReference>
<name>A0A078R7C0_PHOVU</name>
<gene>
    <name evidence="1" type="ORF">M097_3009</name>
</gene>
<protein>
    <submittedName>
        <fullName evidence="1">Uncharacterized protein</fullName>
    </submittedName>
</protein>
<comment type="caution">
    <text evidence="1">The sequence shown here is derived from an EMBL/GenBank/DDBJ whole genome shotgun (WGS) entry which is preliminary data.</text>
</comment>
<organism evidence="1 2">
    <name type="scientific">Phocaeicola vulgatus str. 3775 SL</name>
    <name type="common">B</name>
    <name type="synonym">iv</name>
    <dbReference type="NCBI Taxonomy" id="1339350"/>
    <lineage>
        <taxon>Bacteria</taxon>
        <taxon>Pseudomonadati</taxon>
        <taxon>Bacteroidota</taxon>
        <taxon>Bacteroidia</taxon>
        <taxon>Bacteroidales</taxon>
        <taxon>Bacteroidaceae</taxon>
        <taxon>Phocaeicola</taxon>
    </lineage>
</organism>
<accession>A0A078R7C0</accession>
<dbReference type="AlphaFoldDB" id="A0A078R7C0"/>
<proteinExistence type="predicted"/>
<evidence type="ECO:0000313" key="2">
    <source>
        <dbReference type="Proteomes" id="UP000028134"/>
    </source>
</evidence>
<sequence>MAAAFRATVGQMDAVYYEGICYKEGIGTKAMNELLSVLKRP</sequence>
<dbReference type="EMBL" id="JNHI01000019">
    <property type="protein sequence ID" value="KDS29862.1"/>
    <property type="molecule type" value="Genomic_DNA"/>
</dbReference>
<reference evidence="1 2" key="1">
    <citation type="submission" date="2014-04" db="EMBL/GenBank/DDBJ databases">
        <authorList>
            <person name="Sears C."/>
            <person name="Carroll K."/>
            <person name="Sack B.R."/>
            <person name="Qadri F."/>
            <person name="Myers L.L."/>
            <person name="Chung G.-T."/>
            <person name="Escheverria P."/>
            <person name="Fraser C.M."/>
            <person name="Sadzewicz L."/>
            <person name="Shefchek K.A."/>
            <person name="Tallon L."/>
            <person name="Das S.P."/>
            <person name="Daugherty S."/>
            <person name="Mongodin E.F."/>
        </authorList>
    </citation>
    <scope>NUCLEOTIDE SEQUENCE [LARGE SCALE GENOMIC DNA]</scope>
    <source>
        <strain evidence="2">3775 SL(B) 10 (iv)</strain>
    </source>
</reference>